<name>A0A0P7KME0_ECOLX</name>
<comment type="cofactor">
    <cofactor evidence="1">
        <name>Mg(2+)</name>
        <dbReference type="ChEBI" id="CHEBI:18420"/>
    </cofactor>
</comment>
<gene>
    <name evidence="16" type="ORF">ACU57_25495</name>
</gene>
<dbReference type="InterPro" id="IPR016281">
    <property type="entry name" value="Endonuclease_RusA"/>
</dbReference>
<protein>
    <recommendedName>
        <fullName evidence="3 15">Crossover junction endodeoxyribonuclease rusA</fullName>
        <ecNumber evidence="14 15">3.1.21.10</ecNumber>
    </recommendedName>
</protein>
<evidence type="ECO:0000313" key="17">
    <source>
        <dbReference type="Proteomes" id="UP000050556"/>
    </source>
</evidence>
<keyword evidence="11 15" id="KW-0234">DNA repair</keyword>
<keyword evidence="4 15" id="KW-0540">Nuclease</keyword>
<dbReference type="PIRSF" id="PIRSF001007">
    <property type="entry name" value="RusA"/>
    <property type="match status" value="1"/>
</dbReference>
<dbReference type="GO" id="GO:0006310">
    <property type="term" value="P:DNA recombination"/>
    <property type="evidence" value="ECO:0007669"/>
    <property type="project" value="UniProtKB-KW"/>
</dbReference>
<dbReference type="GO" id="GO:0006281">
    <property type="term" value="P:DNA repair"/>
    <property type="evidence" value="ECO:0007669"/>
    <property type="project" value="UniProtKB-KW"/>
</dbReference>
<evidence type="ECO:0000256" key="14">
    <source>
        <dbReference type="ARBA" id="ARBA00029488"/>
    </source>
</evidence>
<dbReference type="SUPFAM" id="SSF103084">
    <property type="entry name" value="Holliday junction resolvase RusA"/>
    <property type="match status" value="1"/>
</dbReference>
<evidence type="ECO:0000256" key="10">
    <source>
        <dbReference type="ARBA" id="ARBA00023172"/>
    </source>
</evidence>
<evidence type="ECO:0000256" key="9">
    <source>
        <dbReference type="ARBA" id="ARBA00022842"/>
    </source>
</evidence>
<evidence type="ECO:0000256" key="13">
    <source>
        <dbReference type="ARBA" id="ARBA00029354"/>
    </source>
</evidence>
<proteinExistence type="inferred from homology"/>
<keyword evidence="8 15" id="KW-0378">Hydrolase</keyword>
<comment type="caution">
    <text evidence="16">The sequence shown here is derived from an EMBL/GenBank/DDBJ whole genome shotgun (WGS) entry which is preliminary data.</text>
</comment>
<evidence type="ECO:0000256" key="5">
    <source>
        <dbReference type="ARBA" id="ARBA00022723"/>
    </source>
</evidence>
<dbReference type="Pfam" id="PF05866">
    <property type="entry name" value="RusA"/>
    <property type="match status" value="1"/>
</dbReference>
<dbReference type="EC" id="3.1.21.10" evidence="14 15"/>
<keyword evidence="10" id="KW-0233">DNA recombination</keyword>
<keyword evidence="5" id="KW-0479">Metal-binding</keyword>
<dbReference type="PATRIC" id="fig|562.7813.peg.1080"/>
<reference evidence="16 17" key="1">
    <citation type="journal article" date="2015" name="Front. Microbiol.">
        <title>Genetic determinants of heat resistance in Escherichia coli.</title>
        <authorList>
            <person name="Mercer R.G."/>
            <person name="Zheng J."/>
            <person name="Garcia-Hernandez R."/>
            <person name="Ruan L."/>
            <person name="Ganzle M.G."/>
            <person name="McMullen L.M."/>
        </authorList>
    </citation>
    <scope>NUCLEOTIDE SEQUENCE [LARGE SCALE GENOMIC DNA]</scope>
    <source>
        <strain evidence="16 17">AW1.3</strain>
    </source>
</reference>
<evidence type="ECO:0000256" key="11">
    <source>
        <dbReference type="ARBA" id="ARBA00023204"/>
    </source>
</evidence>
<evidence type="ECO:0000256" key="7">
    <source>
        <dbReference type="ARBA" id="ARBA00022763"/>
    </source>
</evidence>
<comment type="subunit">
    <text evidence="2">Homodimer.</text>
</comment>
<comment type="similarity">
    <text evidence="15">Belongs to the rusA family.</text>
</comment>
<dbReference type="GO" id="GO:0000287">
    <property type="term" value="F:magnesium ion binding"/>
    <property type="evidence" value="ECO:0007669"/>
    <property type="project" value="InterPro"/>
</dbReference>
<dbReference type="Gene3D" id="3.30.1330.70">
    <property type="entry name" value="Holliday junction resolvase RusA"/>
    <property type="match status" value="1"/>
</dbReference>
<evidence type="ECO:0000256" key="4">
    <source>
        <dbReference type="ARBA" id="ARBA00022722"/>
    </source>
</evidence>
<dbReference type="EMBL" id="LDYI01000171">
    <property type="protein sequence ID" value="KPO04273.1"/>
    <property type="molecule type" value="Genomic_DNA"/>
</dbReference>
<evidence type="ECO:0000256" key="3">
    <source>
        <dbReference type="ARBA" id="ARBA00014885"/>
    </source>
</evidence>
<dbReference type="Proteomes" id="UP000050556">
    <property type="component" value="Unassembled WGS sequence"/>
</dbReference>
<evidence type="ECO:0000256" key="15">
    <source>
        <dbReference type="PIRNR" id="PIRNR001007"/>
    </source>
</evidence>
<comment type="function">
    <text evidence="15">Endonuclease that resolves Holliday junction intermediates made during homologous genetic recombination and DNA repair. Exhibits sequence and structure-selective cleavage of four-way DNA junctions, where it introduces symmetrical nicks in two strands of the same polarity at the 5' side of dinucleotides. Corrects the defects in genetic recombination and DNA repair associated with inactivation of ruvAB or ruvC.</text>
</comment>
<comment type="function">
    <text evidence="12">Endonuclease that resolves Holliday junction intermediates made during homologous genetic recombination and DNA repair. Exhibits sequence and structure-selective cleavage of four-way DNA junctions, where it introduces symmetrical nicks in two strands of the same polarity at the 5' side of CC dinucleotides. Corrects the defects in genetic recombination and DNA repair associated with inactivation of RuvAB or RuvC.</text>
</comment>
<keyword evidence="9" id="KW-0460">Magnesium</keyword>
<comment type="catalytic activity">
    <reaction evidence="13 15">
        <text>Endonucleolytic cleavage at a junction such as a reciprocal single-stranded crossover between two homologous DNA duplexes (Holliday junction).</text>
        <dbReference type="EC" id="3.1.21.10"/>
    </reaction>
</comment>
<dbReference type="AlphaFoldDB" id="A0A0P7KME0"/>
<evidence type="ECO:0000313" key="16">
    <source>
        <dbReference type="EMBL" id="KPO04273.1"/>
    </source>
</evidence>
<evidence type="ECO:0000256" key="8">
    <source>
        <dbReference type="ARBA" id="ARBA00022801"/>
    </source>
</evidence>
<evidence type="ECO:0000256" key="1">
    <source>
        <dbReference type="ARBA" id="ARBA00001946"/>
    </source>
</evidence>
<evidence type="ECO:0000256" key="2">
    <source>
        <dbReference type="ARBA" id="ARBA00011738"/>
    </source>
</evidence>
<dbReference type="InterPro" id="IPR008822">
    <property type="entry name" value="Endonuclease_RusA-like"/>
</dbReference>
<evidence type="ECO:0000256" key="12">
    <source>
        <dbReference type="ARBA" id="ARBA00024745"/>
    </source>
</evidence>
<organism evidence="16 17">
    <name type="scientific">Escherichia coli</name>
    <dbReference type="NCBI Taxonomy" id="562"/>
    <lineage>
        <taxon>Bacteria</taxon>
        <taxon>Pseudomonadati</taxon>
        <taxon>Pseudomonadota</taxon>
        <taxon>Gammaproteobacteria</taxon>
        <taxon>Enterobacterales</taxon>
        <taxon>Enterobacteriaceae</taxon>
        <taxon>Escherichia</taxon>
    </lineage>
</organism>
<dbReference type="GO" id="GO:0008821">
    <property type="term" value="F:crossover junction DNA endonuclease activity"/>
    <property type="evidence" value="ECO:0007669"/>
    <property type="project" value="UniProtKB-EC"/>
</dbReference>
<keyword evidence="7 15" id="KW-0227">DNA damage</keyword>
<evidence type="ECO:0000256" key="6">
    <source>
        <dbReference type="ARBA" id="ARBA00022759"/>
    </source>
</evidence>
<accession>A0A0P7KME0</accession>
<dbReference type="InterPro" id="IPR036614">
    <property type="entry name" value="RusA-like_sf"/>
</dbReference>
<sequence>MVNEYQFVLPYPPSVNTYWRRRGSQYYISDKGQKYRKDVQQIIHQLKLDIFTKSRLRIKVIADVPDSRRRDLDNILKGLLDSLIHAGFAEDDEQFDDIRVIRGVKVPGGRLGIKITELENV</sequence>
<keyword evidence="6 15" id="KW-0255">Endonuclease</keyword>